<accession>A0A6A6UPL3</accession>
<evidence type="ECO:0000313" key="3">
    <source>
        <dbReference type="Proteomes" id="UP000799302"/>
    </source>
</evidence>
<keyword evidence="1" id="KW-1133">Transmembrane helix</keyword>
<keyword evidence="1" id="KW-0812">Transmembrane</keyword>
<protein>
    <submittedName>
        <fullName evidence="2">Uncharacterized protein</fullName>
    </submittedName>
</protein>
<gene>
    <name evidence="2" type="ORF">BT63DRAFT_451426</name>
</gene>
<dbReference type="AlphaFoldDB" id="A0A6A6UPL3"/>
<evidence type="ECO:0000313" key="2">
    <source>
        <dbReference type="EMBL" id="KAF2673383.1"/>
    </source>
</evidence>
<sequence length="77" mass="8712">MADEIEQYDRFVRVSHLGGLAIIGVLAGLHILSVFDRLMGHDAQMISSTFARLELAAIEAENKKLRWRINYDARLGK</sequence>
<organism evidence="2 3">
    <name type="scientific">Microthyrium microscopicum</name>
    <dbReference type="NCBI Taxonomy" id="703497"/>
    <lineage>
        <taxon>Eukaryota</taxon>
        <taxon>Fungi</taxon>
        <taxon>Dikarya</taxon>
        <taxon>Ascomycota</taxon>
        <taxon>Pezizomycotina</taxon>
        <taxon>Dothideomycetes</taxon>
        <taxon>Dothideomycetes incertae sedis</taxon>
        <taxon>Microthyriales</taxon>
        <taxon>Microthyriaceae</taxon>
        <taxon>Microthyrium</taxon>
    </lineage>
</organism>
<evidence type="ECO:0000256" key="1">
    <source>
        <dbReference type="SAM" id="Phobius"/>
    </source>
</evidence>
<keyword evidence="1" id="KW-0472">Membrane</keyword>
<reference evidence="2" key="1">
    <citation type="journal article" date="2020" name="Stud. Mycol.">
        <title>101 Dothideomycetes genomes: a test case for predicting lifestyles and emergence of pathogens.</title>
        <authorList>
            <person name="Haridas S."/>
            <person name="Albert R."/>
            <person name="Binder M."/>
            <person name="Bloem J."/>
            <person name="Labutti K."/>
            <person name="Salamov A."/>
            <person name="Andreopoulos B."/>
            <person name="Baker S."/>
            <person name="Barry K."/>
            <person name="Bills G."/>
            <person name="Bluhm B."/>
            <person name="Cannon C."/>
            <person name="Castanera R."/>
            <person name="Culley D."/>
            <person name="Daum C."/>
            <person name="Ezra D."/>
            <person name="Gonzalez J."/>
            <person name="Henrissat B."/>
            <person name="Kuo A."/>
            <person name="Liang C."/>
            <person name="Lipzen A."/>
            <person name="Lutzoni F."/>
            <person name="Magnuson J."/>
            <person name="Mondo S."/>
            <person name="Nolan M."/>
            <person name="Ohm R."/>
            <person name="Pangilinan J."/>
            <person name="Park H.-J."/>
            <person name="Ramirez L."/>
            <person name="Alfaro M."/>
            <person name="Sun H."/>
            <person name="Tritt A."/>
            <person name="Yoshinaga Y."/>
            <person name="Zwiers L.-H."/>
            <person name="Turgeon B."/>
            <person name="Goodwin S."/>
            <person name="Spatafora J."/>
            <person name="Crous P."/>
            <person name="Grigoriev I."/>
        </authorList>
    </citation>
    <scope>NUCLEOTIDE SEQUENCE</scope>
    <source>
        <strain evidence="2">CBS 115976</strain>
    </source>
</reference>
<proteinExistence type="predicted"/>
<name>A0A6A6UPL3_9PEZI</name>
<dbReference type="Proteomes" id="UP000799302">
    <property type="component" value="Unassembled WGS sequence"/>
</dbReference>
<keyword evidence="3" id="KW-1185">Reference proteome</keyword>
<feature type="transmembrane region" description="Helical" evidence="1">
    <location>
        <begin position="17"/>
        <end position="35"/>
    </location>
</feature>
<dbReference type="EMBL" id="MU004231">
    <property type="protein sequence ID" value="KAF2673383.1"/>
    <property type="molecule type" value="Genomic_DNA"/>
</dbReference>